<dbReference type="Proteomes" id="UP000824469">
    <property type="component" value="Unassembled WGS sequence"/>
</dbReference>
<evidence type="ECO:0000256" key="4">
    <source>
        <dbReference type="RuleBase" id="RU362027"/>
    </source>
</evidence>
<sequence length="500" mass="56862">MQLHISPSLRHISISTTNGFWGFMKGKAAVRHFSYRNVLYSILILAFLLRFVFILSALASLEGENNCSSLGESLTFSFVFLGKIFGLMGLESGTVTCWVLTFSELYECAVCLGRKLGPRFLGKTTAAPILEKELYEVLQAENVEVPEGLIVPDTFESFVADLKTNQYDARTFGFKIKAMVERLEQKTRYARMQEYLYRHIASSSIPKGMNCLSLRLADEYSSNSKARKNLPAPELVSLLTDNSYQHFVLATDNVLAASVVVSSAVRNSAKPEKIVFHVITDKMTYAPMHAWFALHPLPPAIIELFPDLEKVVFLDDDIVVQHDLSPLWDIDLHGKVNGAVETCRGDDSWVMSKRFKSYFNFSHPLIAENFDPEQCAWAYGMNILDLQAWRRTNIGETYHYWLKQNLNSNLRLWRMGTLPPALIAFNGLVHPIDQSWHMLGLGYQPKTNLTNIQKAAVIHYNGRAKPWLDIAFPELRPLWAKYVDFSDEFIKHCNIIDSEL</sequence>
<dbReference type="GO" id="GO:0071555">
    <property type="term" value="P:cell wall organization"/>
    <property type="evidence" value="ECO:0007669"/>
    <property type="project" value="UniProtKB-KW"/>
</dbReference>
<comment type="caution">
    <text evidence="5">The sequence shown here is derived from an EMBL/GenBank/DDBJ whole genome shotgun (WGS) entry which is preliminary data.</text>
</comment>
<dbReference type="OMA" id="RMQEYLY"/>
<dbReference type="GO" id="GO:0000139">
    <property type="term" value="C:Golgi membrane"/>
    <property type="evidence" value="ECO:0007669"/>
    <property type="project" value="UniProtKB-SubCell"/>
</dbReference>
<proteinExistence type="inferred from homology"/>
<dbReference type="EMBL" id="JAHRHJ020000003">
    <property type="protein sequence ID" value="KAH9323268.1"/>
    <property type="molecule type" value="Genomic_DNA"/>
</dbReference>
<keyword evidence="4" id="KW-0812">Transmembrane</keyword>
<evidence type="ECO:0000256" key="3">
    <source>
        <dbReference type="ARBA" id="ARBA00022676"/>
    </source>
</evidence>
<dbReference type="PANTHER" id="PTHR32116:SF27">
    <property type="entry name" value="GALACTURONOSYLTRANSFERASE 13-RELATED"/>
    <property type="match status" value="1"/>
</dbReference>
<dbReference type="Gene3D" id="3.90.550.10">
    <property type="entry name" value="Spore Coat Polysaccharide Biosynthesis Protein SpsA, Chain A"/>
    <property type="match status" value="1"/>
</dbReference>
<keyword evidence="6" id="KW-1185">Reference proteome</keyword>
<keyword evidence="4" id="KW-1133">Transmembrane helix</keyword>
<feature type="transmembrane region" description="Helical" evidence="4">
    <location>
        <begin position="38"/>
        <end position="59"/>
    </location>
</feature>
<keyword evidence="3 4" id="KW-0808">Transferase</keyword>
<keyword evidence="4" id="KW-0961">Cell wall biogenesis/degradation</keyword>
<dbReference type="AlphaFoldDB" id="A0AA38LFT0"/>
<evidence type="ECO:0000313" key="6">
    <source>
        <dbReference type="Proteomes" id="UP000824469"/>
    </source>
</evidence>
<keyword evidence="4" id="KW-0472">Membrane</keyword>
<name>A0AA38LFT0_TAXCH</name>
<accession>A0AA38LFT0</accession>
<comment type="pathway">
    <text evidence="1 4">Glycan metabolism; pectin biosynthesis.</text>
</comment>
<reference evidence="5 6" key="1">
    <citation type="journal article" date="2021" name="Nat. Plants">
        <title>The Taxus genome provides insights into paclitaxel biosynthesis.</title>
        <authorList>
            <person name="Xiong X."/>
            <person name="Gou J."/>
            <person name="Liao Q."/>
            <person name="Li Y."/>
            <person name="Zhou Q."/>
            <person name="Bi G."/>
            <person name="Li C."/>
            <person name="Du R."/>
            <person name="Wang X."/>
            <person name="Sun T."/>
            <person name="Guo L."/>
            <person name="Liang H."/>
            <person name="Lu P."/>
            <person name="Wu Y."/>
            <person name="Zhang Z."/>
            <person name="Ro D.K."/>
            <person name="Shang Y."/>
            <person name="Huang S."/>
            <person name="Yan J."/>
        </authorList>
    </citation>
    <scope>NUCLEOTIDE SEQUENCE [LARGE SCALE GENOMIC DNA]</scope>
    <source>
        <strain evidence="5">Ta-2019</strain>
    </source>
</reference>
<comment type="subcellular location">
    <subcellularLocation>
        <location evidence="4">Golgi apparatus membrane</location>
        <topology evidence="4">Single-pass type II membrane protein</topology>
    </subcellularLocation>
</comment>
<protein>
    <recommendedName>
        <fullName evidence="4">Hexosyltransferase</fullName>
        <ecNumber evidence="4">2.4.1.-</ecNumber>
    </recommendedName>
</protein>
<keyword evidence="3 4" id="KW-0328">Glycosyltransferase</keyword>
<organism evidence="5 6">
    <name type="scientific">Taxus chinensis</name>
    <name type="common">Chinese yew</name>
    <name type="synonym">Taxus wallichiana var. chinensis</name>
    <dbReference type="NCBI Taxonomy" id="29808"/>
    <lineage>
        <taxon>Eukaryota</taxon>
        <taxon>Viridiplantae</taxon>
        <taxon>Streptophyta</taxon>
        <taxon>Embryophyta</taxon>
        <taxon>Tracheophyta</taxon>
        <taxon>Spermatophyta</taxon>
        <taxon>Pinopsida</taxon>
        <taxon>Pinidae</taxon>
        <taxon>Conifers II</taxon>
        <taxon>Cupressales</taxon>
        <taxon>Taxaceae</taxon>
        <taxon>Taxus</taxon>
    </lineage>
</organism>
<dbReference type="InterPro" id="IPR002495">
    <property type="entry name" value="Glyco_trans_8"/>
</dbReference>
<dbReference type="GO" id="GO:0047262">
    <property type="term" value="F:polygalacturonate 4-alpha-galacturonosyltransferase activity"/>
    <property type="evidence" value="ECO:0007669"/>
    <property type="project" value="InterPro"/>
</dbReference>
<comment type="similarity">
    <text evidence="2 4">Belongs to the glycosyltransferase 8 family.</text>
</comment>
<dbReference type="InterPro" id="IPR029993">
    <property type="entry name" value="GAUT"/>
</dbReference>
<evidence type="ECO:0000256" key="1">
    <source>
        <dbReference type="ARBA" id="ARBA00004877"/>
    </source>
</evidence>
<evidence type="ECO:0000313" key="5">
    <source>
        <dbReference type="EMBL" id="KAH9323268.1"/>
    </source>
</evidence>
<dbReference type="EC" id="2.4.1.-" evidence="4"/>
<gene>
    <name evidence="5" type="ORF">KI387_017907</name>
</gene>
<evidence type="ECO:0000256" key="2">
    <source>
        <dbReference type="ARBA" id="ARBA00006351"/>
    </source>
</evidence>
<dbReference type="SUPFAM" id="SSF53448">
    <property type="entry name" value="Nucleotide-diphospho-sugar transferases"/>
    <property type="match status" value="1"/>
</dbReference>
<dbReference type="InterPro" id="IPR029044">
    <property type="entry name" value="Nucleotide-diphossugar_trans"/>
</dbReference>
<keyword evidence="4" id="KW-0333">Golgi apparatus</keyword>
<dbReference type="Pfam" id="PF01501">
    <property type="entry name" value="Glyco_transf_8"/>
    <property type="match status" value="1"/>
</dbReference>
<dbReference type="PANTHER" id="PTHR32116">
    <property type="entry name" value="GALACTURONOSYLTRANSFERASE 4-RELATED"/>
    <property type="match status" value="1"/>
</dbReference>